<dbReference type="RefSeq" id="WP_068441065.1">
    <property type="nucleotide sequence ID" value="NZ_CP013862.1"/>
</dbReference>
<dbReference type="EC" id="2.7.7.41" evidence="6 18"/>
<sequence>MKQRIQTSIIAFLIFIPLVIIGGIIFDLFVCLLAVIALIELTRMRKVTNYYVPVTLAILFLLLLILPEAAGILYGIDNSELIIAFVLIMLSYTVLVKNKFTFDDAGFILLSIIYVGMGFFYLIDTRDGQSASGLTNLFYALIVIWATDTGAYFFGRAFGKHKLWPRISPNKTVEGAVGGIVLSVLVGVIFHIAFPFSYDMMIVIVVTVLASITGQIGDLVESAFKRHYDVKDSGNLLPGHGGILDRLDSLLFVLPVLHLINFFT</sequence>
<dbReference type="STRING" id="1472767.AOX59_01920"/>
<evidence type="ECO:0000256" key="17">
    <source>
        <dbReference type="ARBA" id="ARBA00023264"/>
    </source>
</evidence>
<dbReference type="EMBL" id="CP013862">
    <property type="protein sequence ID" value="ALX47464.1"/>
    <property type="molecule type" value="Genomic_DNA"/>
</dbReference>
<dbReference type="AlphaFoldDB" id="A0A0U4DQ52"/>
<comment type="similarity">
    <text evidence="5 18">Belongs to the CDS family.</text>
</comment>
<name>A0A0U4DQ52_9BACI</name>
<feature type="transmembrane region" description="Helical" evidence="19">
    <location>
        <begin position="105"/>
        <end position="123"/>
    </location>
</feature>
<proteinExistence type="inferred from homology"/>
<protein>
    <recommendedName>
        <fullName evidence="7 18">Phosphatidate cytidylyltransferase</fullName>
        <ecNumber evidence="6 18">2.7.7.41</ecNumber>
    </recommendedName>
</protein>
<dbReference type="GO" id="GO:0016024">
    <property type="term" value="P:CDP-diacylglycerol biosynthetic process"/>
    <property type="evidence" value="ECO:0007669"/>
    <property type="project" value="UniProtKB-UniPathway"/>
</dbReference>
<evidence type="ECO:0000256" key="1">
    <source>
        <dbReference type="ARBA" id="ARBA00001698"/>
    </source>
</evidence>
<feature type="transmembrane region" description="Helical" evidence="19">
    <location>
        <begin position="50"/>
        <end position="75"/>
    </location>
</feature>
<feature type="transmembrane region" description="Helical" evidence="19">
    <location>
        <begin position="12"/>
        <end position="38"/>
    </location>
</feature>
<keyword evidence="10 18" id="KW-0808">Transferase</keyword>
<evidence type="ECO:0000256" key="11">
    <source>
        <dbReference type="ARBA" id="ARBA00022692"/>
    </source>
</evidence>
<keyword evidence="9" id="KW-0444">Lipid biosynthesis</keyword>
<evidence type="ECO:0000256" key="6">
    <source>
        <dbReference type="ARBA" id="ARBA00012487"/>
    </source>
</evidence>
<feature type="transmembrane region" description="Helical" evidence="19">
    <location>
        <begin position="81"/>
        <end position="98"/>
    </location>
</feature>
<comment type="catalytic activity">
    <reaction evidence="1 18">
        <text>a 1,2-diacyl-sn-glycero-3-phosphate + CTP + H(+) = a CDP-1,2-diacyl-sn-glycerol + diphosphate</text>
        <dbReference type="Rhea" id="RHEA:16229"/>
        <dbReference type="ChEBI" id="CHEBI:15378"/>
        <dbReference type="ChEBI" id="CHEBI:33019"/>
        <dbReference type="ChEBI" id="CHEBI:37563"/>
        <dbReference type="ChEBI" id="CHEBI:58332"/>
        <dbReference type="ChEBI" id="CHEBI:58608"/>
        <dbReference type="EC" id="2.7.7.41"/>
    </reaction>
</comment>
<evidence type="ECO:0000256" key="16">
    <source>
        <dbReference type="ARBA" id="ARBA00023209"/>
    </source>
</evidence>
<keyword evidence="8" id="KW-1003">Cell membrane</keyword>
<keyword evidence="11 18" id="KW-0812">Transmembrane</keyword>
<evidence type="ECO:0000256" key="2">
    <source>
        <dbReference type="ARBA" id="ARBA00004651"/>
    </source>
</evidence>
<evidence type="ECO:0000313" key="21">
    <source>
        <dbReference type="Proteomes" id="UP000050331"/>
    </source>
</evidence>
<dbReference type="PANTHER" id="PTHR46382">
    <property type="entry name" value="PHOSPHATIDATE CYTIDYLYLTRANSFERASE"/>
    <property type="match status" value="1"/>
</dbReference>
<dbReference type="GO" id="GO:0005886">
    <property type="term" value="C:plasma membrane"/>
    <property type="evidence" value="ECO:0007669"/>
    <property type="project" value="UniProtKB-SubCell"/>
</dbReference>
<keyword evidence="13 19" id="KW-1133">Transmembrane helix</keyword>
<evidence type="ECO:0000256" key="5">
    <source>
        <dbReference type="ARBA" id="ARBA00010185"/>
    </source>
</evidence>
<accession>A0A0U4DQ52</accession>
<evidence type="ECO:0000313" key="20">
    <source>
        <dbReference type="EMBL" id="ALX47464.1"/>
    </source>
</evidence>
<dbReference type="InterPro" id="IPR000374">
    <property type="entry name" value="PC_trans"/>
</dbReference>
<organism evidence="20 21">
    <name type="scientific">Lentibacillus amyloliquefaciens</name>
    <dbReference type="NCBI Taxonomy" id="1472767"/>
    <lineage>
        <taxon>Bacteria</taxon>
        <taxon>Bacillati</taxon>
        <taxon>Bacillota</taxon>
        <taxon>Bacilli</taxon>
        <taxon>Bacillales</taxon>
        <taxon>Bacillaceae</taxon>
        <taxon>Lentibacillus</taxon>
    </lineage>
</organism>
<feature type="transmembrane region" description="Helical" evidence="19">
    <location>
        <begin position="175"/>
        <end position="194"/>
    </location>
</feature>
<dbReference type="Proteomes" id="UP000050331">
    <property type="component" value="Chromosome"/>
</dbReference>
<evidence type="ECO:0000256" key="7">
    <source>
        <dbReference type="ARBA" id="ARBA00019373"/>
    </source>
</evidence>
<dbReference type="OrthoDB" id="9799199at2"/>
<reference evidence="20 21" key="1">
    <citation type="submission" date="2016-01" db="EMBL/GenBank/DDBJ databases">
        <title>Complete genome sequence of strain Lentibacillus amyloliquefaciens LAM0015T isolated from saline sediment.</title>
        <authorList>
            <person name="Wang J.-L."/>
            <person name="He M.-X."/>
        </authorList>
    </citation>
    <scope>NUCLEOTIDE SEQUENCE [LARGE SCALE GENOMIC DNA]</scope>
    <source>
        <strain evidence="20 21">LAM0015</strain>
    </source>
</reference>
<comment type="pathway">
    <text evidence="4">Lipid metabolism.</text>
</comment>
<evidence type="ECO:0000256" key="19">
    <source>
        <dbReference type="SAM" id="Phobius"/>
    </source>
</evidence>
<dbReference type="Pfam" id="PF01148">
    <property type="entry name" value="CTP_transf_1"/>
    <property type="match status" value="1"/>
</dbReference>
<dbReference type="GO" id="GO:0004605">
    <property type="term" value="F:phosphatidate cytidylyltransferase activity"/>
    <property type="evidence" value="ECO:0007669"/>
    <property type="project" value="UniProtKB-EC"/>
</dbReference>
<keyword evidence="12 18" id="KW-0548">Nucleotidyltransferase</keyword>
<feature type="transmembrane region" description="Helical" evidence="19">
    <location>
        <begin position="135"/>
        <end position="154"/>
    </location>
</feature>
<feature type="transmembrane region" description="Helical" evidence="19">
    <location>
        <begin position="200"/>
        <end position="220"/>
    </location>
</feature>
<evidence type="ECO:0000256" key="12">
    <source>
        <dbReference type="ARBA" id="ARBA00022695"/>
    </source>
</evidence>
<evidence type="ECO:0000256" key="14">
    <source>
        <dbReference type="ARBA" id="ARBA00023098"/>
    </source>
</evidence>
<gene>
    <name evidence="20" type="ORF">AOX59_01920</name>
</gene>
<evidence type="ECO:0000256" key="10">
    <source>
        <dbReference type="ARBA" id="ARBA00022679"/>
    </source>
</evidence>
<keyword evidence="21" id="KW-1185">Reference proteome</keyword>
<dbReference type="KEGG" id="lao:AOX59_01920"/>
<evidence type="ECO:0000256" key="4">
    <source>
        <dbReference type="ARBA" id="ARBA00005189"/>
    </source>
</evidence>
<evidence type="ECO:0000256" key="15">
    <source>
        <dbReference type="ARBA" id="ARBA00023136"/>
    </source>
</evidence>
<evidence type="ECO:0000256" key="3">
    <source>
        <dbReference type="ARBA" id="ARBA00005119"/>
    </source>
</evidence>
<evidence type="ECO:0000256" key="9">
    <source>
        <dbReference type="ARBA" id="ARBA00022516"/>
    </source>
</evidence>
<keyword evidence="17" id="KW-1208">Phospholipid metabolism</keyword>
<keyword evidence="15 19" id="KW-0472">Membrane</keyword>
<evidence type="ECO:0000256" key="13">
    <source>
        <dbReference type="ARBA" id="ARBA00022989"/>
    </source>
</evidence>
<keyword evidence="16" id="KW-0594">Phospholipid biosynthesis</keyword>
<keyword evidence="14" id="KW-0443">Lipid metabolism</keyword>
<dbReference type="PROSITE" id="PS01315">
    <property type="entry name" value="CDS"/>
    <property type="match status" value="1"/>
</dbReference>
<dbReference type="UniPathway" id="UPA00557">
    <property type="reaction ID" value="UER00614"/>
</dbReference>
<evidence type="ECO:0000256" key="8">
    <source>
        <dbReference type="ARBA" id="ARBA00022475"/>
    </source>
</evidence>
<dbReference type="PANTHER" id="PTHR46382:SF1">
    <property type="entry name" value="PHOSPHATIDATE CYTIDYLYLTRANSFERASE"/>
    <property type="match status" value="1"/>
</dbReference>
<comment type="pathway">
    <text evidence="3 18">Phospholipid metabolism; CDP-diacylglycerol biosynthesis; CDP-diacylglycerol from sn-glycerol 3-phosphate: step 3/3.</text>
</comment>
<evidence type="ECO:0000256" key="18">
    <source>
        <dbReference type="RuleBase" id="RU003938"/>
    </source>
</evidence>
<comment type="subcellular location">
    <subcellularLocation>
        <location evidence="2">Cell membrane</location>
        <topology evidence="2">Multi-pass membrane protein</topology>
    </subcellularLocation>
</comment>